<comment type="subcellular location">
    <subcellularLocation>
        <location evidence="3">Secreted</location>
    </subcellularLocation>
</comment>
<feature type="domain" description="PLD phosphodiesterase" evidence="13">
    <location>
        <begin position="106"/>
        <end position="133"/>
    </location>
</feature>
<comment type="similarity">
    <text evidence="4">Belongs to the phospholipase D family.</text>
</comment>
<keyword evidence="10" id="KW-0443">Lipid metabolism</keyword>
<dbReference type="EC" id="3.1.4.4" evidence="5"/>
<organism evidence="14 15">
    <name type="scientific">Paramagnetospirillum caucaseum</name>
    <dbReference type="NCBI Taxonomy" id="1244869"/>
    <lineage>
        <taxon>Bacteria</taxon>
        <taxon>Pseudomonadati</taxon>
        <taxon>Pseudomonadota</taxon>
        <taxon>Alphaproteobacteria</taxon>
        <taxon>Rhodospirillales</taxon>
        <taxon>Magnetospirillaceae</taxon>
        <taxon>Paramagnetospirillum</taxon>
    </lineage>
</organism>
<evidence type="ECO:0000256" key="4">
    <source>
        <dbReference type="ARBA" id="ARBA00008664"/>
    </source>
</evidence>
<comment type="function">
    <text evidence="2">Could be a virulence factor.</text>
</comment>
<protein>
    <recommendedName>
        <fullName evidence="6">Phospholipase D</fullName>
        <ecNumber evidence="5">3.1.4.4</ecNumber>
    </recommendedName>
    <alternativeName>
        <fullName evidence="11">Choline phosphatase</fullName>
    </alternativeName>
</protein>
<dbReference type="EMBL" id="AONQ01000017">
    <property type="protein sequence ID" value="EME70455.1"/>
    <property type="molecule type" value="Genomic_DNA"/>
</dbReference>
<feature type="chain" id="PRO_5004029932" description="Phospholipase D" evidence="12">
    <location>
        <begin position="19"/>
        <end position="170"/>
    </location>
</feature>
<keyword evidence="8" id="KW-0378">Hydrolase</keyword>
<dbReference type="PROSITE" id="PS50035">
    <property type="entry name" value="PLD"/>
    <property type="match status" value="1"/>
</dbReference>
<comment type="caution">
    <text evidence="14">The sequence shown here is derived from an EMBL/GenBank/DDBJ whole genome shotgun (WGS) entry which is preliminary data.</text>
</comment>
<dbReference type="STRING" id="1244869.H261_08233"/>
<dbReference type="SUPFAM" id="SSF56024">
    <property type="entry name" value="Phospholipase D/nuclease"/>
    <property type="match status" value="1"/>
</dbReference>
<evidence type="ECO:0000256" key="11">
    <source>
        <dbReference type="ARBA" id="ARBA00029594"/>
    </source>
</evidence>
<dbReference type="GO" id="GO:0006793">
    <property type="term" value="P:phosphorus metabolic process"/>
    <property type="evidence" value="ECO:0007669"/>
    <property type="project" value="UniProtKB-ARBA"/>
</dbReference>
<dbReference type="PATRIC" id="fig|1244869.3.peg.1666"/>
<keyword evidence="9" id="KW-0442">Lipid degradation</keyword>
<evidence type="ECO:0000256" key="9">
    <source>
        <dbReference type="ARBA" id="ARBA00022963"/>
    </source>
</evidence>
<keyword evidence="12" id="KW-0732">Signal</keyword>
<evidence type="ECO:0000256" key="7">
    <source>
        <dbReference type="ARBA" id="ARBA00022525"/>
    </source>
</evidence>
<evidence type="ECO:0000256" key="8">
    <source>
        <dbReference type="ARBA" id="ARBA00022801"/>
    </source>
</evidence>
<dbReference type="GO" id="GO:0016042">
    <property type="term" value="P:lipid catabolic process"/>
    <property type="evidence" value="ECO:0007669"/>
    <property type="project" value="UniProtKB-KW"/>
</dbReference>
<name>M2Z814_9PROT</name>
<gene>
    <name evidence="14" type="ORF">H261_08233</name>
</gene>
<reference evidence="14 15" key="1">
    <citation type="journal article" date="2014" name="Genome Announc.">
        <title>Draft Genome Sequence of Magnetospirillum sp. Strain SO-1, a Freshwater Magnetotactic Bacterium Isolated from the Ol'khovka River, Russia.</title>
        <authorList>
            <person name="Grouzdev D.S."/>
            <person name="Dziuba M.V."/>
            <person name="Sukhacheva M.S."/>
            <person name="Mardanov A.V."/>
            <person name="Beletskiy A.V."/>
            <person name="Kuznetsov B.B."/>
            <person name="Skryabin K.G."/>
        </authorList>
    </citation>
    <scope>NUCLEOTIDE SEQUENCE [LARGE SCALE GENOMIC DNA]</scope>
    <source>
        <strain evidence="14 15">SO-1</strain>
    </source>
</reference>
<proteinExistence type="inferred from homology"/>
<accession>M2Z814</accession>
<evidence type="ECO:0000259" key="13">
    <source>
        <dbReference type="PROSITE" id="PS50035"/>
    </source>
</evidence>
<feature type="signal peptide" evidence="12">
    <location>
        <begin position="1"/>
        <end position="18"/>
    </location>
</feature>
<evidence type="ECO:0000256" key="6">
    <source>
        <dbReference type="ARBA" id="ARBA00018392"/>
    </source>
</evidence>
<dbReference type="eggNOG" id="COG1502">
    <property type="taxonomic scope" value="Bacteria"/>
</dbReference>
<dbReference type="InterPro" id="IPR025202">
    <property type="entry name" value="PLD-like_dom"/>
</dbReference>
<dbReference type="PANTHER" id="PTHR43856">
    <property type="entry name" value="CARDIOLIPIN HYDROLASE"/>
    <property type="match status" value="1"/>
</dbReference>
<keyword evidence="7" id="KW-0964">Secreted</keyword>
<dbReference type="Gene3D" id="3.30.870.10">
    <property type="entry name" value="Endonuclease Chain A"/>
    <property type="match status" value="1"/>
</dbReference>
<comment type="catalytic activity">
    <reaction evidence="1">
        <text>a 1,2-diacyl-sn-glycero-3-phosphocholine + H2O = a 1,2-diacyl-sn-glycero-3-phosphate + choline + H(+)</text>
        <dbReference type="Rhea" id="RHEA:14445"/>
        <dbReference type="ChEBI" id="CHEBI:15354"/>
        <dbReference type="ChEBI" id="CHEBI:15377"/>
        <dbReference type="ChEBI" id="CHEBI:15378"/>
        <dbReference type="ChEBI" id="CHEBI:57643"/>
        <dbReference type="ChEBI" id="CHEBI:58608"/>
        <dbReference type="EC" id="3.1.4.4"/>
    </reaction>
</comment>
<dbReference type="GO" id="GO:0004630">
    <property type="term" value="F:phospholipase D activity"/>
    <property type="evidence" value="ECO:0007669"/>
    <property type="project" value="UniProtKB-EC"/>
</dbReference>
<dbReference type="GO" id="GO:0005576">
    <property type="term" value="C:extracellular region"/>
    <property type="evidence" value="ECO:0007669"/>
    <property type="project" value="UniProtKB-SubCell"/>
</dbReference>
<dbReference type="AlphaFoldDB" id="M2Z814"/>
<dbReference type="PANTHER" id="PTHR43856:SF1">
    <property type="entry name" value="MITOCHONDRIAL CARDIOLIPIN HYDROLASE"/>
    <property type="match status" value="1"/>
</dbReference>
<dbReference type="RefSeq" id="WP_008616335.1">
    <property type="nucleotide sequence ID" value="NZ_AONQ01000017.1"/>
</dbReference>
<evidence type="ECO:0000256" key="12">
    <source>
        <dbReference type="SAM" id="SignalP"/>
    </source>
</evidence>
<evidence type="ECO:0000256" key="3">
    <source>
        <dbReference type="ARBA" id="ARBA00004613"/>
    </source>
</evidence>
<evidence type="ECO:0000313" key="14">
    <source>
        <dbReference type="EMBL" id="EME70455.1"/>
    </source>
</evidence>
<dbReference type="InterPro" id="IPR051406">
    <property type="entry name" value="PLD_domain"/>
</dbReference>
<dbReference type="CDD" id="cd09170">
    <property type="entry name" value="PLDc_Nuc"/>
    <property type="match status" value="1"/>
</dbReference>
<evidence type="ECO:0000313" key="15">
    <source>
        <dbReference type="Proteomes" id="UP000011744"/>
    </source>
</evidence>
<evidence type="ECO:0000256" key="1">
    <source>
        <dbReference type="ARBA" id="ARBA00000798"/>
    </source>
</evidence>
<dbReference type="GO" id="GO:0016891">
    <property type="term" value="F:RNA endonuclease activity producing 5'-phosphomonoesters, hydrolytic mechanism"/>
    <property type="evidence" value="ECO:0007669"/>
    <property type="project" value="TreeGrafter"/>
</dbReference>
<dbReference type="Pfam" id="PF13091">
    <property type="entry name" value="PLDc_2"/>
    <property type="match status" value="1"/>
</dbReference>
<evidence type="ECO:0000256" key="5">
    <source>
        <dbReference type="ARBA" id="ARBA00012027"/>
    </source>
</evidence>
<evidence type="ECO:0000256" key="10">
    <source>
        <dbReference type="ARBA" id="ARBA00023098"/>
    </source>
</evidence>
<keyword evidence="15" id="KW-1185">Reference proteome</keyword>
<sequence length="170" mass="18687">MRLALAFSLVLGSVPAIAADVAATCFTPGEDCTGLIVHEVEQARREVLVQAYSFTSPQIAKALADARRRGVDVRVILDQSQTGQKKSQIAADTLVIAKVPVLIDDAHAIAHNKTMVIDRKRVVTGSFNFTKAAQDRNAENVVILAGEDVARRYVENWHRHADHSERYEGR</sequence>
<dbReference type="Proteomes" id="UP000011744">
    <property type="component" value="Unassembled WGS sequence"/>
</dbReference>
<evidence type="ECO:0000256" key="2">
    <source>
        <dbReference type="ARBA" id="ARBA00003145"/>
    </source>
</evidence>
<dbReference type="InterPro" id="IPR001736">
    <property type="entry name" value="PLipase_D/transphosphatidylase"/>
</dbReference>